<dbReference type="CDD" id="cd00093">
    <property type="entry name" value="HTH_XRE"/>
    <property type="match status" value="1"/>
</dbReference>
<evidence type="ECO:0000256" key="2">
    <source>
        <dbReference type="ARBA" id="ARBA00022803"/>
    </source>
</evidence>
<dbReference type="PROSITE" id="PS50005">
    <property type="entry name" value="TPR"/>
    <property type="match status" value="3"/>
</dbReference>
<feature type="repeat" description="TPR" evidence="3">
    <location>
        <begin position="291"/>
        <end position="324"/>
    </location>
</feature>
<evidence type="ECO:0000256" key="1">
    <source>
        <dbReference type="ARBA" id="ARBA00022737"/>
    </source>
</evidence>
<dbReference type="PROSITE" id="PS50943">
    <property type="entry name" value="HTH_CROC1"/>
    <property type="match status" value="1"/>
</dbReference>
<proteinExistence type="predicted"/>
<dbReference type="SMART" id="SM00028">
    <property type="entry name" value="TPR"/>
    <property type="match status" value="6"/>
</dbReference>
<evidence type="ECO:0000313" key="5">
    <source>
        <dbReference type="EMBL" id="PTX63215.1"/>
    </source>
</evidence>
<keyword evidence="2 3" id="KW-0802">TPR repeat</keyword>
<dbReference type="EMBL" id="QBKR01000004">
    <property type="protein sequence ID" value="PTX63215.1"/>
    <property type="molecule type" value="Genomic_DNA"/>
</dbReference>
<dbReference type="AlphaFoldDB" id="A0A2T6C4J5"/>
<evidence type="ECO:0000259" key="4">
    <source>
        <dbReference type="PROSITE" id="PS50943"/>
    </source>
</evidence>
<dbReference type="Pfam" id="PF13424">
    <property type="entry name" value="TPR_12"/>
    <property type="match status" value="1"/>
</dbReference>
<dbReference type="InterPro" id="IPR019734">
    <property type="entry name" value="TPR_rpt"/>
</dbReference>
<feature type="domain" description="HTH cro/C1-type" evidence="4">
    <location>
        <begin position="4"/>
        <end position="39"/>
    </location>
</feature>
<dbReference type="Proteomes" id="UP000244240">
    <property type="component" value="Unassembled WGS sequence"/>
</dbReference>
<comment type="caution">
    <text evidence="5">The sequence shown here is derived from an EMBL/GenBank/DDBJ whole genome shotgun (WGS) entry which is preliminary data.</text>
</comment>
<feature type="repeat" description="TPR" evidence="3">
    <location>
        <begin position="331"/>
        <end position="364"/>
    </location>
</feature>
<dbReference type="PANTHER" id="PTHR44943">
    <property type="entry name" value="CELLULOSE SYNTHASE OPERON PROTEIN C"/>
    <property type="match status" value="1"/>
</dbReference>
<dbReference type="PANTHER" id="PTHR44943:SF4">
    <property type="entry name" value="TPR REPEAT-CONTAINING PROTEIN MJ0798"/>
    <property type="match status" value="1"/>
</dbReference>
<reference evidence="5 6" key="1">
    <citation type="submission" date="2018-04" db="EMBL/GenBank/DDBJ databases">
        <title>Genomic Encyclopedia of Archaeal and Bacterial Type Strains, Phase II (KMG-II): from individual species to whole genera.</title>
        <authorList>
            <person name="Goeker M."/>
        </authorList>
    </citation>
    <scope>NUCLEOTIDE SEQUENCE [LARGE SCALE GENOMIC DNA]</scope>
    <source>
        <strain evidence="5 6">DSM 45787</strain>
    </source>
</reference>
<dbReference type="InterPro" id="IPR001387">
    <property type="entry name" value="Cro/C1-type_HTH"/>
</dbReference>
<gene>
    <name evidence="5" type="ORF">C8P63_10459</name>
</gene>
<protein>
    <submittedName>
        <fullName evidence="5">Tetratricopeptide repeat protein</fullName>
    </submittedName>
</protein>
<dbReference type="InterPro" id="IPR011990">
    <property type="entry name" value="TPR-like_helical_dom_sf"/>
</dbReference>
<keyword evidence="1" id="KW-0677">Repeat</keyword>
<dbReference type="Gene3D" id="1.25.40.10">
    <property type="entry name" value="Tetratricopeptide repeat domain"/>
    <property type="match status" value="2"/>
</dbReference>
<evidence type="ECO:0000313" key="6">
    <source>
        <dbReference type="Proteomes" id="UP000244240"/>
    </source>
</evidence>
<accession>A0A2T6C4J5</accession>
<dbReference type="InterPro" id="IPR051685">
    <property type="entry name" value="Ycf3/AcsC/BcsC/TPR_MFPF"/>
</dbReference>
<keyword evidence="6" id="KW-1185">Reference proteome</keyword>
<feature type="repeat" description="TPR" evidence="3">
    <location>
        <begin position="251"/>
        <end position="284"/>
    </location>
</feature>
<dbReference type="SUPFAM" id="SSF48452">
    <property type="entry name" value="TPR-like"/>
    <property type="match status" value="2"/>
</dbReference>
<name>A0A2T6C4J5_9BACL</name>
<organism evidence="5 6">
    <name type="scientific">Melghirimyces profundicolus</name>
    <dbReference type="NCBI Taxonomy" id="1242148"/>
    <lineage>
        <taxon>Bacteria</taxon>
        <taxon>Bacillati</taxon>
        <taxon>Bacillota</taxon>
        <taxon>Bacilli</taxon>
        <taxon>Bacillales</taxon>
        <taxon>Thermoactinomycetaceae</taxon>
        <taxon>Melghirimyces</taxon>
    </lineage>
</organism>
<dbReference type="RefSeq" id="WP_170109490.1">
    <property type="nucleotide sequence ID" value="NZ_QBKR01000004.1"/>
</dbReference>
<evidence type="ECO:0000256" key="3">
    <source>
        <dbReference type="PROSITE-ProRule" id="PRU00339"/>
    </source>
</evidence>
<sequence>MFFHISPATISNIERGVPHVRQDRAIYLLEKLGLSLEELPDMVIGEERELKRVQFQLFMAESLHDINEVEKALKKLDELNVTDSHPLAAYFHYIKGKCFNTLKKWSKTERSLHNAIRLASPDRSKTNLESAAFTELGLNSYYQNNLEQAVRYSDSGIDAFEENGERQHFKYLLRRNKAIYLERLGRLGEAIRLVNEVWDELNGIDQTETVLSFYWLRAELSRRTDMTDDAIRFAEAGLEKARINRHYTLMFDFWTVLGSVYMSKEEWEPAEDCFNMALSLRGKFPDEHKYTVTFARLGLLYLHQDKIDQAMDVIRKAIQIGEKYDDAPRLTYALQAMGDLYFKQDRRQEAIPHYERMLKLARKHHLMNKEHRALLQLARCWEGIDEQEFQKLTRSMYKVQVKLHHEEETILEEVH</sequence>